<evidence type="ECO:0000256" key="15">
    <source>
        <dbReference type="ARBA" id="ARBA00023136"/>
    </source>
</evidence>
<evidence type="ECO:0000256" key="12">
    <source>
        <dbReference type="ARBA" id="ARBA00022679"/>
    </source>
</evidence>
<comment type="subcellular location">
    <subcellularLocation>
        <location evidence="2">Cell membrane</location>
    </subcellularLocation>
    <subcellularLocation>
        <location evidence="3">Cytoplasm</location>
    </subcellularLocation>
</comment>
<dbReference type="GO" id="GO:0016301">
    <property type="term" value="F:kinase activity"/>
    <property type="evidence" value="ECO:0007669"/>
    <property type="project" value="UniProtKB-KW"/>
</dbReference>
<keyword evidence="11" id="KW-0762">Sugar transport</keyword>
<dbReference type="EC" id="2.7.1.191" evidence="5"/>
<dbReference type="Pfam" id="PF03830">
    <property type="entry name" value="PTSIIB_sorb"/>
    <property type="match status" value="1"/>
</dbReference>
<comment type="function">
    <text evidence="16">The phosphoenolpyruvate-dependent sugar phosphotransferase system (sugar PTS), a major carbohydrate active transport system, catalyzes the phosphorylation of incoming sugar substrates concomitantly with their translocation across the cell membrane. The enzyme II ManXYZ PTS system is involved in mannose transport.</text>
</comment>
<evidence type="ECO:0000256" key="13">
    <source>
        <dbReference type="ARBA" id="ARBA00022683"/>
    </source>
</evidence>
<keyword evidence="7" id="KW-0813">Transport</keyword>
<keyword evidence="10" id="KW-0597">Phosphoprotein</keyword>
<dbReference type="PATRIC" id="fig|1045004.4.peg.196"/>
<proteinExistence type="predicted"/>
<dbReference type="Gene3D" id="3.40.35.10">
    <property type="entry name" value="Phosphotransferase system, sorbose subfamily IIB component"/>
    <property type="match status" value="1"/>
</dbReference>
<dbReference type="GO" id="GO:0009401">
    <property type="term" value="P:phosphoenolpyruvate-dependent sugar phosphotransferase system"/>
    <property type="evidence" value="ECO:0007669"/>
    <property type="project" value="UniProtKB-KW"/>
</dbReference>
<accession>G9WHI1</accession>
<dbReference type="Pfam" id="PF03610">
    <property type="entry name" value="EIIA-man"/>
    <property type="match status" value="1"/>
</dbReference>
<comment type="caution">
    <text evidence="21">The sequence shown here is derived from an EMBL/GenBank/DDBJ whole genome shotgun (WGS) entry which is preliminary data.</text>
</comment>
<evidence type="ECO:0000256" key="16">
    <source>
        <dbReference type="ARBA" id="ARBA00023757"/>
    </source>
</evidence>
<sequence length="328" mass="35676">MVGIVIASHGEFAKGILQSGSMIFGEQKEVTAVTFMPNEGPEDLRKHLEAAIAGFGSDDEVLFLIDLWGGSPFNQSNAIYEEHKDKMAIVTGLNLPMLIEAYSSRLSLNSAHEIAAHILGEGRAGVRIKPESLAGNDTGNASQPKPAPAMVAQGNGQLKISLARLDSRLLHGQVATAWSKSVHPTRIVVVSDAVAKDQLRKSLITEAAPPEVKANVIPIEKLIEIWHDPRFGNQRFLLLFETPQDVARAVDGGVKIPELNIGSLAHSEGKTMINNVLAVDENDVKTFEHLRDEGVKFDVRKVPADNSQDLMPMIKKAGFQLDDTKEKE</sequence>
<evidence type="ECO:0000256" key="10">
    <source>
        <dbReference type="ARBA" id="ARBA00022553"/>
    </source>
</evidence>
<keyword evidence="13" id="KW-0598">Phosphotransferase system</keyword>
<evidence type="ECO:0000313" key="22">
    <source>
        <dbReference type="Proteomes" id="UP000004959"/>
    </source>
</evidence>
<dbReference type="Proteomes" id="UP000004959">
    <property type="component" value="Chromosome"/>
</dbReference>
<evidence type="ECO:0000259" key="20">
    <source>
        <dbReference type="PROSITE" id="PS51101"/>
    </source>
</evidence>
<evidence type="ECO:0000256" key="9">
    <source>
        <dbReference type="ARBA" id="ARBA00022490"/>
    </source>
</evidence>
<dbReference type="RefSeq" id="WP_007744508.1">
    <property type="nucleotide sequence ID" value="NZ_CM001398.1"/>
</dbReference>
<dbReference type="PANTHER" id="PTHR33799:SF1">
    <property type="entry name" value="PTS SYSTEM MANNOSE-SPECIFIC EIIAB COMPONENT-RELATED"/>
    <property type="match status" value="1"/>
</dbReference>
<feature type="domain" description="PTS EIIB type-4" evidence="20">
    <location>
        <begin position="156"/>
        <end position="321"/>
    </location>
</feature>
<evidence type="ECO:0000256" key="1">
    <source>
        <dbReference type="ARBA" id="ARBA00000514"/>
    </source>
</evidence>
<keyword evidence="9" id="KW-0963">Cytoplasm</keyword>
<dbReference type="InterPro" id="IPR004720">
    <property type="entry name" value="PTS_IIB_sorbose-sp"/>
</dbReference>
<dbReference type="CDD" id="cd00006">
    <property type="entry name" value="PTS_IIA_man"/>
    <property type="match status" value="1"/>
</dbReference>
<comment type="catalytic activity">
    <reaction evidence="1">
        <text>D-mannose(out) + N(pros)-phospho-L-histidyl-[protein] = D-mannose 6-phosphate(in) + L-histidyl-[protein]</text>
        <dbReference type="Rhea" id="RHEA:49232"/>
        <dbReference type="Rhea" id="RHEA-COMP:9745"/>
        <dbReference type="Rhea" id="RHEA-COMP:9746"/>
        <dbReference type="ChEBI" id="CHEBI:4208"/>
        <dbReference type="ChEBI" id="CHEBI:29979"/>
        <dbReference type="ChEBI" id="CHEBI:58735"/>
        <dbReference type="ChEBI" id="CHEBI:64837"/>
        <dbReference type="EC" id="2.7.1.191"/>
    </reaction>
</comment>
<dbReference type="InterPro" id="IPR036662">
    <property type="entry name" value="PTS_EIIA_man-typ_sf"/>
</dbReference>
<dbReference type="eggNOG" id="COG3444">
    <property type="taxonomic scope" value="Bacteria"/>
</dbReference>
<keyword evidence="8" id="KW-1003">Cell membrane</keyword>
<evidence type="ECO:0000313" key="21">
    <source>
        <dbReference type="EMBL" id="EHN58320.1"/>
    </source>
</evidence>
<dbReference type="GO" id="GO:0005737">
    <property type="term" value="C:cytoplasm"/>
    <property type="evidence" value="ECO:0007669"/>
    <property type="project" value="UniProtKB-SubCell"/>
</dbReference>
<comment type="subunit">
    <text evidence="4">Homodimer.</text>
</comment>
<dbReference type="InterPro" id="IPR051471">
    <property type="entry name" value="Bacterial_PTS_sugar_comp"/>
</dbReference>
<evidence type="ECO:0000256" key="4">
    <source>
        <dbReference type="ARBA" id="ARBA00011738"/>
    </source>
</evidence>
<gene>
    <name evidence="21" type="ORF">OKIT_0194</name>
</gene>
<dbReference type="InterPro" id="IPR004701">
    <property type="entry name" value="PTS_EIIA_man-typ"/>
</dbReference>
<keyword evidence="14" id="KW-0418">Kinase</keyword>
<dbReference type="SUPFAM" id="SSF53062">
    <property type="entry name" value="PTS system fructose IIA component-like"/>
    <property type="match status" value="1"/>
</dbReference>
<dbReference type="AlphaFoldDB" id="G9WHI1"/>
<dbReference type="OrthoDB" id="9788818at2"/>
<reference evidence="21 22" key="1">
    <citation type="journal article" date="2012" name="PLoS ONE">
        <title>Functional divergence in the genus oenococcus as predicted by genome sequencing of the newly-described species, Oenococcus kitaharae.</title>
        <authorList>
            <person name="Borneman A.R."/>
            <person name="McCarthy J.M."/>
            <person name="Chambers P.J."/>
            <person name="Bartowsky E.J."/>
        </authorList>
    </citation>
    <scope>NUCLEOTIDE SEQUENCE [LARGE SCALE GENOMIC DNA]</scope>
    <source>
        <strain evidence="22">DSM17330</strain>
    </source>
</reference>
<dbReference type="GO" id="GO:0005886">
    <property type="term" value="C:plasma membrane"/>
    <property type="evidence" value="ECO:0007669"/>
    <property type="project" value="UniProtKB-SubCell"/>
</dbReference>
<dbReference type="InterPro" id="IPR036667">
    <property type="entry name" value="PTS_IIB_sorbose-sp_sf"/>
</dbReference>
<dbReference type="CDD" id="cd00001">
    <property type="entry name" value="PTS_IIB_man"/>
    <property type="match status" value="1"/>
</dbReference>
<dbReference type="NCBIfam" id="TIGR00824">
    <property type="entry name" value="EIIA-man"/>
    <property type="match status" value="1"/>
</dbReference>
<dbReference type="HOGENOM" id="CLU_074797_0_0_9"/>
<feature type="domain" description="PTS EIIA type-4" evidence="19">
    <location>
        <begin position="1"/>
        <end position="126"/>
    </location>
</feature>
<evidence type="ECO:0000256" key="7">
    <source>
        <dbReference type="ARBA" id="ARBA00022448"/>
    </source>
</evidence>
<evidence type="ECO:0000256" key="2">
    <source>
        <dbReference type="ARBA" id="ARBA00004236"/>
    </source>
</evidence>
<evidence type="ECO:0000256" key="17">
    <source>
        <dbReference type="ARBA" id="ARBA00030229"/>
    </source>
</evidence>
<evidence type="ECO:0000256" key="5">
    <source>
        <dbReference type="ARBA" id="ARBA00011929"/>
    </source>
</evidence>
<keyword evidence="12" id="KW-0808">Transferase</keyword>
<keyword evidence="22" id="KW-1185">Reference proteome</keyword>
<organism evidence="21 22">
    <name type="scientific">Oenococcus kitaharae DSM 17330</name>
    <dbReference type="NCBI Taxonomy" id="1045004"/>
    <lineage>
        <taxon>Bacteria</taxon>
        <taxon>Bacillati</taxon>
        <taxon>Bacillota</taxon>
        <taxon>Bacilli</taxon>
        <taxon>Lactobacillales</taxon>
        <taxon>Lactobacillaceae</taxon>
        <taxon>Oenococcus</taxon>
    </lineage>
</organism>
<evidence type="ECO:0000256" key="3">
    <source>
        <dbReference type="ARBA" id="ARBA00004496"/>
    </source>
</evidence>
<dbReference type="PANTHER" id="PTHR33799">
    <property type="entry name" value="PTS PERMEASE-RELATED-RELATED"/>
    <property type="match status" value="1"/>
</dbReference>
<dbReference type="Gene3D" id="3.40.50.510">
    <property type="entry name" value="Phosphotransferase system, mannose-type IIA component"/>
    <property type="match status" value="1"/>
</dbReference>
<evidence type="ECO:0000256" key="8">
    <source>
        <dbReference type="ARBA" id="ARBA00022475"/>
    </source>
</evidence>
<dbReference type="GO" id="GO:0008982">
    <property type="term" value="F:protein-N(PI)-phosphohistidine-sugar phosphotransferase activity"/>
    <property type="evidence" value="ECO:0007669"/>
    <property type="project" value="InterPro"/>
</dbReference>
<evidence type="ECO:0000256" key="6">
    <source>
        <dbReference type="ARBA" id="ARBA00021685"/>
    </source>
</evidence>
<dbReference type="InterPro" id="IPR013789">
    <property type="entry name" value="PTS_EIIA_man"/>
</dbReference>
<keyword evidence="15" id="KW-0472">Membrane</keyword>
<dbReference type="InterPro" id="IPR033887">
    <property type="entry name" value="PTS_IIA_man"/>
</dbReference>
<evidence type="ECO:0000256" key="18">
    <source>
        <dbReference type="ARBA" id="ARBA00032197"/>
    </source>
</evidence>
<name>G9WHI1_9LACO</name>
<dbReference type="eggNOG" id="COG2893">
    <property type="taxonomic scope" value="Bacteria"/>
</dbReference>
<dbReference type="EMBL" id="AFVZ01000001">
    <property type="protein sequence ID" value="EHN58320.1"/>
    <property type="molecule type" value="Genomic_DNA"/>
</dbReference>
<dbReference type="SUPFAM" id="SSF52728">
    <property type="entry name" value="PTS IIb component"/>
    <property type="match status" value="1"/>
</dbReference>
<evidence type="ECO:0000256" key="11">
    <source>
        <dbReference type="ARBA" id="ARBA00022597"/>
    </source>
</evidence>
<dbReference type="STRING" id="336988.NT96_04170"/>
<dbReference type="PROSITE" id="PS51101">
    <property type="entry name" value="PTS_EIIB_TYPE_4"/>
    <property type="match status" value="1"/>
</dbReference>
<dbReference type="PROSITE" id="PS51096">
    <property type="entry name" value="PTS_EIIA_TYPE_4"/>
    <property type="match status" value="1"/>
</dbReference>
<evidence type="ECO:0000256" key="14">
    <source>
        <dbReference type="ARBA" id="ARBA00022777"/>
    </source>
</evidence>
<protein>
    <recommendedName>
        <fullName evidence="6">PTS system mannose-specific EIIAB component</fullName>
        <ecNumber evidence="5">2.7.1.191</ecNumber>
    </recommendedName>
    <alternativeName>
        <fullName evidence="18">EIIAB-Man</fullName>
    </alternativeName>
    <alternativeName>
        <fullName evidence="17">EIII-Man</fullName>
    </alternativeName>
</protein>
<evidence type="ECO:0000259" key="19">
    <source>
        <dbReference type="PROSITE" id="PS51096"/>
    </source>
</evidence>